<dbReference type="InterPro" id="IPR019861">
    <property type="entry name" value="PorP/SprF_Bacteroidetes"/>
</dbReference>
<dbReference type="EMBL" id="BAABJX010000032">
    <property type="protein sequence ID" value="GAA4836119.1"/>
    <property type="molecule type" value="Genomic_DNA"/>
</dbReference>
<proteinExistence type="predicted"/>
<accession>A0ABP9DFK0</accession>
<dbReference type="Pfam" id="PF11751">
    <property type="entry name" value="PorP_SprF"/>
    <property type="match status" value="1"/>
</dbReference>
<evidence type="ECO:0000313" key="1">
    <source>
        <dbReference type="EMBL" id="GAA4836119.1"/>
    </source>
</evidence>
<dbReference type="Proteomes" id="UP001500298">
    <property type="component" value="Unassembled WGS sequence"/>
</dbReference>
<reference evidence="2" key="1">
    <citation type="journal article" date="2019" name="Int. J. Syst. Evol. Microbiol.">
        <title>The Global Catalogue of Microorganisms (GCM) 10K type strain sequencing project: providing services to taxonomists for standard genome sequencing and annotation.</title>
        <authorList>
            <consortium name="The Broad Institute Genomics Platform"/>
            <consortium name="The Broad Institute Genome Sequencing Center for Infectious Disease"/>
            <person name="Wu L."/>
            <person name="Ma J."/>
        </authorList>
    </citation>
    <scope>NUCLEOTIDE SEQUENCE [LARGE SCALE GENOMIC DNA]</scope>
    <source>
        <strain evidence="2">JCM 18326</strain>
    </source>
</reference>
<evidence type="ECO:0000313" key="2">
    <source>
        <dbReference type="Proteomes" id="UP001500298"/>
    </source>
</evidence>
<organism evidence="1 2">
    <name type="scientific">Algivirga pacifica</name>
    <dbReference type="NCBI Taxonomy" id="1162670"/>
    <lineage>
        <taxon>Bacteria</taxon>
        <taxon>Pseudomonadati</taxon>
        <taxon>Bacteroidota</taxon>
        <taxon>Cytophagia</taxon>
        <taxon>Cytophagales</taxon>
        <taxon>Flammeovirgaceae</taxon>
        <taxon>Algivirga</taxon>
    </lineage>
</organism>
<protein>
    <submittedName>
        <fullName evidence="1">Type IX secretion system membrane protein PorP/SprF</fullName>
    </submittedName>
</protein>
<dbReference type="NCBIfam" id="TIGR03519">
    <property type="entry name" value="T9SS_PorP_fam"/>
    <property type="match status" value="1"/>
</dbReference>
<comment type="caution">
    <text evidence="1">The sequence shown here is derived from an EMBL/GenBank/DDBJ whole genome shotgun (WGS) entry which is preliminary data.</text>
</comment>
<name>A0ABP9DFK0_9BACT</name>
<gene>
    <name evidence="1" type="ORF">GCM10023331_21690</name>
</gene>
<dbReference type="RefSeq" id="WP_345371693.1">
    <property type="nucleotide sequence ID" value="NZ_BAABJX010000032.1"/>
</dbReference>
<keyword evidence="2" id="KW-1185">Reference proteome</keyword>
<sequence length="308" mass="34557">MKISFKLLLGFLLLLPIVVKAQVGLPTGQYMFTPLIVNPAYAGTEGSLNITSVNRMSWLGMQGDAKAPKNIGLLADAGLPYHRIGLGMALHMQEINVHQRMSFQGMVSYHLSLNKTWDISAGLLLGGNHYSVNYERLNIQHTNDPVYQDTYYEGWRPQVGTGIYLSGKGMQLGVSIPRLMEYRGILNSRVFEQAGVRVTALYDWWYATWLHLKPSVMLNFPKGAAVEMDYSLLAFYKDVLGLGITYKWGSTIGGLSQVQLSRKWKLGYLFELPVGQRTSLNGVAHELMLQFQLGAIGKERVSPRSFYR</sequence>